<dbReference type="Proteomes" id="UP000654075">
    <property type="component" value="Unassembled WGS sequence"/>
</dbReference>
<keyword evidence="2" id="KW-1185">Reference proteome</keyword>
<organism evidence="1 2">
    <name type="scientific">Polarella glacialis</name>
    <name type="common">Dinoflagellate</name>
    <dbReference type="NCBI Taxonomy" id="89957"/>
    <lineage>
        <taxon>Eukaryota</taxon>
        <taxon>Sar</taxon>
        <taxon>Alveolata</taxon>
        <taxon>Dinophyceae</taxon>
        <taxon>Suessiales</taxon>
        <taxon>Suessiaceae</taxon>
        <taxon>Polarella</taxon>
    </lineage>
</organism>
<reference evidence="1" key="1">
    <citation type="submission" date="2021-02" db="EMBL/GenBank/DDBJ databases">
        <authorList>
            <person name="Dougan E. K."/>
            <person name="Rhodes N."/>
            <person name="Thang M."/>
            <person name="Chan C."/>
        </authorList>
    </citation>
    <scope>NUCLEOTIDE SEQUENCE</scope>
</reference>
<protein>
    <submittedName>
        <fullName evidence="1">Uncharacterized protein</fullName>
    </submittedName>
</protein>
<proteinExistence type="predicted"/>
<dbReference type="EMBL" id="CAJNNV010025264">
    <property type="protein sequence ID" value="CAE8613487.1"/>
    <property type="molecule type" value="Genomic_DNA"/>
</dbReference>
<sequence length="318" mass="36009">MAEYDWLRDGVRVQFKSSQLAWDRDHWRVHFRNVKLNKENPALSPFDELLLALYTPRGIFLYRHDLKLGLSTDGIRTDIRGCQITVTGPSRAPWPEALDVILKKMDGSGCTCLGFFSLGDAMLSELALESRKGKVPQTYLGLPLADVGGSARGKCLHDLVKAVDIILNPACTIREVDTRGWIRGKCRVKCRSAQLRWDKTGRHWRFMFRSIQFQASGIRASTMFDELLLAFYTPRGVYIYRHDLQFGISAVGVATEALGHNIEVAGPRHVEDWQVALVAILGKFDSDTNDCKYLAFMPFRRMEGWSSNELAPAEPEQE</sequence>
<comment type="caution">
    <text evidence="1">The sequence shown here is derived from an EMBL/GenBank/DDBJ whole genome shotgun (WGS) entry which is preliminary data.</text>
</comment>
<evidence type="ECO:0000313" key="2">
    <source>
        <dbReference type="Proteomes" id="UP000654075"/>
    </source>
</evidence>
<gene>
    <name evidence="1" type="ORF">PGLA1383_LOCUS31250</name>
</gene>
<accession>A0A813FIF8</accession>
<name>A0A813FIF8_POLGL</name>
<evidence type="ECO:0000313" key="1">
    <source>
        <dbReference type="EMBL" id="CAE8613487.1"/>
    </source>
</evidence>
<dbReference type="AlphaFoldDB" id="A0A813FIF8"/>
<dbReference type="OrthoDB" id="441522at2759"/>